<keyword evidence="1" id="KW-0732">Signal</keyword>
<feature type="signal peptide" evidence="1">
    <location>
        <begin position="1"/>
        <end position="23"/>
    </location>
</feature>
<reference evidence="2 3" key="1">
    <citation type="submission" date="2015-07" db="EMBL/GenBank/DDBJ databases">
        <authorList>
            <person name="Noorani M."/>
        </authorList>
    </citation>
    <scope>NUCLEOTIDE SEQUENCE [LARGE SCALE GENOMIC DNA]</scope>
    <source>
        <strain evidence="2">LMG728</strain>
    </source>
</reference>
<evidence type="ECO:0000313" key="3">
    <source>
        <dbReference type="Proteomes" id="UP000041247"/>
    </source>
</evidence>
<organism evidence="2 3">
    <name type="scientific">Xanthomonas graminis pv. poae</name>
    <dbReference type="NCBI Taxonomy" id="227946"/>
    <lineage>
        <taxon>Bacteria</taxon>
        <taxon>Pseudomonadati</taxon>
        <taxon>Pseudomonadota</taxon>
        <taxon>Gammaproteobacteria</taxon>
        <taxon>Lysobacterales</taxon>
        <taxon>Lysobacteraceae</taxon>
        <taxon>Xanthomonas</taxon>
        <taxon>Xanthomonas translucens group</taxon>
        <taxon>Xanthomonas graminis</taxon>
    </lineage>
</organism>
<feature type="chain" id="PRO_5005492372" evidence="1">
    <location>
        <begin position="24"/>
        <end position="224"/>
    </location>
</feature>
<proteinExistence type="predicted"/>
<accession>A0A0K2ZH64</accession>
<dbReference type="EMBL" id="CXOK01000008">
    <property type="protein sequence ID" value="CTP83554.1"/>
    <property type="molecule type" value="Genomic_DNA"/>
</dbReference>
<dbReference type="AlphaFoldDB" id="A0A0K2ZH64"/>
<dbReference type="Proteomes" id="UP000041247">
    <property type="component" value="Unassembled WGS sequence"/>
</dbReference>
<protein>
    <submittedName>
        <fullName evidence="2">Signal peptide protein</fullName>
    </submittedName>
</protein>
<dbReference type="RefSeq" id="WP_053839743.1">
    <property type="nucleotide sequence ID" value="NZ_CP076250.1"/>
</dbReference>
<gene>
    <name evidence="2" type="ORF">XTPLMG728_0246</name>
</gene>
<evidence type="ECO:0000256" key="1">
    <source>
        <dbReference type="SAM" id="SignalP"/>
    </source>
</evidence>
<evidence type="ECO:0000313" key="2">
    <source>
        <dbReference type="EMBL" id="CTP83554.1"/>
    </source>
</evidence>
<sequence>MTPRALSLFGLLAFGMAITQAHAAGNDAAACTRALHQAFAASASAATLPAACTRIGPIALGMRKQQVLAALGQPDVTRADAAHPHTLSVVYLYPRELNAQLAQHPRAAGTLVHSTLAVGLRNDRVTNLIAFADPNVPLPFDLLGQPAGTHVDRLLQAIGGRPQWNDSRDYVQFAAMPLGVDVDPDTSAIVGLNIAASKADLDSFGLPGLQLRKDANSGLVNGIR</sequence>
<name>A0A0K2ZH64_9XANT</name>